<gene>
    <name evidence="2" type="ORF">KK1_003965</name>
</gene>
<dbReference type="Gramene" id="C.cajan_03879.t">
    <property type="protein sequence ID" value="C.cajan_03879.t.cds1"/>
    <property type="gene ID" value="C.cajan_03879"/>
</dbReference>
<dbReference type="InterPro" id="IPR054722">
    <property type="entry name" value="PolX-like_BBD"/>
</dbReference>
<reference evidence="2 3" key="1">
    <citation type="journal article" date="2012" name="Nat. Biotechnol.">
        <title>Draft genome sequence of pigeonpea (Cajanus cajan), an orphan legume crop of resource-poor farmers.</title>
        <authorList>
            <person name="Varshney R.K."/>
            <person name="Chen W."/>
            <person name="Li Y."/>
            <person name="Bharti A.K."/>
            <person name="Saxena R.K."/>
            <person name="Schlueter J.A."/>
            <person name="Donoghue M.T."/>
            <person name="Azam S."/>
            <person name="Fan G."/>
            <person name="Whaley A.M."/>
            <person name="Farmer A.D."/>
            <person name="Sheridan J."/>
            <person name="Iwata A."/>
            <person name="Tuteja R."/>
            <person name="Penmetsa R.V."/>
            <person name="Wu W."/>
            <person name="Upadhyaya H.D."/>
            <person name="Yang S.P."/>
            <person name="Shah T."/>
            <person name="Saxena K.B."/>
            <person name="Michael T."/>
            <person name="McCombie W.R."/>
            <person name="Yang B."/>
            <person name="Zhang G."/>
            <person name="Yang H."/>
            <person name="Wang J."/>
            <person name="Spillane C."/>
            <person name="Cook D.R."/>
            <person name="May G.D."/>
            <person name="Xu X."/>
            <person name="Jackson S.A."/>
        </authorList>
    </citation>
    <scope>NUCLEOTIDE SEQUENCE [LARGE SCALE GENOMIC DNA]</scope>
    <source>
        <strain evidence="3">cv. Asha</strain>
    </source>
</reference>
<protein>
    <recommendedName>
        <fullName evidence="1">Retrovirus-related Pol polyprotein from transposon TNT 1-94-like beta-barrel domain-containing protein</fullName>
    </recommendedName>
</protein>
<evidence type="ECO:0000259" key="1">
    <source>
        <dbReference type="Pfam" id="PF22936"/>
    </source>
</evidence>
<sequence>MGVDYMVGKESWVLDSGASHHITPLYALFDVHSLSTSLRIIVPTWNTMMVDKIGTIRLSSNIKLHNVLHIPEFSCNLIFVHRLTHDLNYLVTYFAHNCDTRLTCEENDWLE</sequence>
<dbReference type="EMBL" id="CM003613">
    <property type="protein sequence ID" value="KYP57695.1"/>
    <property type="molecule type" value="Genomic_DNA"/>
</dbReference>
<accession>A0A151SSD5</accession>
<keyword evidence="3" id="KW-1185">Reference proteome</keyword>
<organism evidence="2 3">
    <name type="scientific">Cajanus cajan</name>
    <name type="common">Pigeon pea</name>
    <name type="synonym">Cajanus indicus</name>
    <dbReference type="NCBI Taxonomy" id="3821"/>
    <lineage>
        <taxon>Eukaryota</taxon>
        <taxon>Viridiplantae</taxon>
        <taxon>Streptophyta</taxon>
        <taxon>Embryophyta</taxon>
        <taxon>Tracheophyta</taxon>
        <taxon>Spermatophyta</taxon>
        <taxon>Magnoliopsida</taxon>
        <taxon>eudicotyledons</taxon>
        <taxon>Gunneridae</taxon>
        <taxon>Pentapetalae</taxon>
        <taxon>rosids</taxon>
        <taxon>fabids</taxon>
        <taxon>Fabales</taxon>
        <taxon>Fabaceae</taxon>
        <taxon>Papilionoideae</taxon>
        <taxon>50 kb inversion clade</taxon>
        <taxon>NPAAA clade</taxon>
        <taxon>indigoferoid/millettioid clade</taxon>
        <taxon>Phaseoleae</taxon>
        <taxon>Cajanus</taxon>
    </lineage>
</organism>
<feature type="domain" description="Retrovirus-related Pol polyprotein from transposon TNT 1-94-like beta-barrel" evidence="1">
    <location>
        <begin position="12"/>
        <end position="85"/>
    </location>
</feature>
<evidence type="ECO:0000313" key="2">
    <source>
        <dbReference type="EMBL" id="KYP57695.1"/>
    </source>
</evidence>
<dbReference type="Proteomes" id="UP000075243">
    <property type="component" value="Chromosome 11"/>
</dbReference>
<evidence type="ECO:0000313" key="3">
    <source>
        <dbReference type="Proteomes" id="UP000075243"/>
    </source>
</evidence>
<dbReference type="Pfam" id="PF22936">
    <property type="entry name" value="Pol_BBD"/>
    <property type="match status" value="1"/>
</dbReference>
<proteinExistence type="predicted"/>
<dbReference type="AlphaFoldDB" id="A0A151SSD5"/>
<name>A0A151SSD5_CAJCA</name>